<feature type="region of interest" description="Disordered" evidence="4">
    <location>
        <begin position="599"/>
        <end position="642"/>
    </location>
</feature>
<dbReference type="Gene3D" id="6.10.250.3110">
    <property type="match status" value="1"/>
</dbReference>
<feature type="compositionally biased region" description="Polar residues" evidence="4">
    <location>
        <begin position="632"/>
        <end position="642"/>
    </location>
</feature>
<organism evidence="5 6">
    <name type="scientific">Elysia crispata</name>
    <name type="common">lettuce slug</name>
    <dbReference type="NCBI Taxonomy" id="231223"/>
    <lineage>
        <taxon>Eukaryota</taxon>
        <taxon>Metazoa</taxon>
        <taxon>Spiralia</taxon>
        <taxon>Lophotrochozoa</taxon>
        <taxon>Mollusca</taxon>
        <taxon>Gastropoda</taxon>
        <taxon>Heterobranchia</taxon>
        <taxon>Euthyneura</taxon>
        <taxon>Panpulmonata</taxon>
        <taxon>Sacoglossa</taxon>
        <taxon>Placobranchoidea</taxon>
        <taxon>Plakobranchidae</taxon>
        <taxon>Elysia</taxon>
    </lineage>
</organism>
<dbReference type="InterPro" id="IPR036770">
    <property type="entry name" value="Ankyrin_rpt-contain_sf"/>
</dbReference>
<reference evidence="5" key="1">
    <citation type="journal article" date="2023" name="G3 (Bethesda)">
        <title>A reference genome for the long-term kleptoplast-retaining sea slug Elysia crispata morphotype clarki.</title>
        <authorList>
            <person name="Eastman K.E."/>
            <person name="Pendleton A.L."/>
            <person name="Shaikh M.A."/>
            <person name="Suttiyut T."/>
            <person name="Ogas R."/>
            <person name="Tomko P."/>
            <person name="Gavelis G."/>
            <person name="Widhalm J.R."/>
            <person name="Wisecaver J.H."/>
        </authorList>
    </citation>
    <scope>NUCLEOTIDE SEQUENCE</scope>
    <source>
        <strain evidence="5">ECLA1</strain>
    </source>
</reference>
<evidence type="ECO:0000256" key="4">
    <source>
        <dbReference type="SAM" id="MobiDB-lite"/>
    </source>
</evidence>
<dbReference type="SUPFAM" id="SSF48403">
    <property type="entry name" value="Ankyrin repeat"/>
    <property type="match status" value="1"/>
</dbReference>
<gene>
    <name evidence="5" type="ORF">RRG08_010310</name>
</gene>
<dbReference type="AlphaFoldDB" id="A0AAE0XQJ7"/>
<evidence type="ECO:0000256" key="3">
    <source>
        <dbReference type="SAM" id="Coils"/>
    </source>
</evidence>
<accession>A0AAE0XQJ7</accession>
<protein>
    <submittedName>
        <fullName evidence="5">Uncharacterized protein</fullName>
    </submittedName>
</protein>
<keyword evidence="3" id="KW-0175">Coiled coil</keyword>
<dbReference type="EMBL" id="JAWDGP010007842">
    <property type="protein sequence ID" value="KAK3703182.1"/>
    <property type="molecule type" value="Genomic_DNA"/>
</dbReference>
<dbReference type="Proteomes" id="UP001283361">
    <property type="component" value="Unassembled WGS sequence"/>
</dbReference>
<dbReference type="Gene3D" id="1.25.40.20">
    <property type="entry name" value="Ankyrin repeat-containing domain"/>
    <property type="match status" value="1"/>
</dbReference>
<keyword evidence="1" id="KW-0677">Repeat</keyword>
<keyword evidence="2" id="KW-0040">ANK repeat</keyword>
<sequence>MALVKNYPPPYMRSKRLLKAAYEGDMKYVESVVPSQINVNQPLETRLNGHSTYLHTLAVDNNQVELLHYCLSMGADALLKGIGGVNLFSRIASSPHVDKRMVDMLFYCENGGEFLNDQTTAGNTIAHAAVLSNNTYCLSSLLSMSDVVRVATVRNKKGDTPLHLALKIFSKDNPTVPVMLVKYALRVSNEPLSTTDDGGFTAFELACRFGFSEVVDLIIRHRGGYSGGCRPTPKPRSGGGGGEDKDGRGRVYEEEDSLDDYEEDASITNSVKVEDEKVEGKADITTNLVTMAQTIDELTTINQSLPTNLMSERSSLMAEMQCLSTEEEKLASDLSDTKASVEAFQKKIDLLRKTNLDLHSEVDKYQSLYNKSSATVVHSEEMVKNISMELETARADLSRQKTVMLDYKKSLDNANRLAEQAHAREVERLGDQFRNDMQQLKDTYEDKITYLAREKDKINAELKRELNDLHEQFDTELQTNSQKHDERMTAALKDHEAEVKVLEQRYEDAVTNSEDIKNTLLEEMSTLRMEKNKANQYVNNVIEENKLTVGKLKKELSAKNKEMMKLKNEFGRLQRYALEAKQYMEIYMMPPQQQMVYCIPPRTPQQPGVSSRRTPPTSSDIDDLVKDMDEISLTTTKPTEPK</sequence>
<proteinExistence type="predicted"/>
<feature type="region of interest" description="Disordered" evidence="4">
    <location>
        <begin position="226"/>
        <end position="260"/>
    </location>
</feature>
<comment type="caution">
    <text evidence="5">The sequence shown here is derived from an EMBL/GenBank/DDBJ whole genome shotgun (WGS) entry which is preliminary data.</text>
</comment>
<evidence type="ECO:0000313" key="6">
    <source>
        <dbReference type="Proteomes" id="UP001283361"/>
    </source>
</evidence>
<evidence type="ECO:0000256" key="1">
    <source>
        <dbReference type="ARBA" id="ARBA00022737"/>
    </source>
</evidence>
<dbReference type="PANTHER" id="PTHR24178">
    <property type="entry name" value="MOLTING PROTEIN MLT-4"/>
    <property type="match status" value="1"/>
</dbReference>
<feature type="compositionally biased region" description="Basic and acidic residues" evidence="4">
    <location>
        <begin position="242"/>
        <end position="252"/>
    </location>
</feature>
<feature type="compositionally biased region" description="Polar residues" evidence="4">
    <location>
        <begin position="605"/>
        <end position="619"/>
    </location>
</feature>
<feature type="coiled-coil region" evidence="3">
    <location>
        <begin position="423"/>
        <end position="519"/>
    </location>
</feature>
<evidence type="ECO:0000313" key="5">
    <source>
        <dbReference type="EMBL" id="KAK3703182.1"/>
    </source>
</evidence>
<dbReference type="SMART" id="SM00248">
    <property type="entry name" value="ANK"/>
    <property type="match status" value="4"/>
</dbReference>
<name>A0AAE0XQJ7_9GAST</name>
<dbReference type="InterPro" id="IPR002110">
    <property type="entry name" value="Ankyrin_rpt"/>
</dbReference>
<keyword evidence="6" id="KW-1185">Reference proteome</keyword>
<evidence type="ECO:0000256" key="2">
    <source>
        <dbReference type="ARBA" id="ARBA00023043"/>
    </source>
</evidence>